<feature type="transmembrane region" description="Helical" evidence="1">
    <location>
        <begin position="20"/>
        <end position="41"/>
    </location>
</feature>
<feature type="transmembrane region" description="Helical" evidence="1">
    <location>
        <begin position="53"/>
        <end position="74"/>
    </location>
</feature>
<sequence>MDWWHSVKDWFLGLGEHYHVNPFIFGGIYVGAIPLFFASLSWTINNIRKKKSFLIPSILTGLFFISAYLYLIVVGKNIPVWVYVFLVLLIIYGVYSTLLKIKARTRKA</sequence>
<dbReference type="AlphaFoldDB" id="A0A1J5PL00"/>
<name>A0A1J5PL00_9ZZZZ</name>
<comment type="caution">
    <text evidence="2">The sequence shown here is derived from an EMBL/GenBank/DDBJ whole genome shotgun (WGS) entry which is preliminary data.</text>
</comment>
<gene>
    <name evidence="2" type="ORF">GALL_501660</name>
</gene>
<feature type="transmembrane region" description="Helical" evidence="1">
    <location>
        <begin position="80"/>
        <end position="99"/>
    </location>
</feature>
<keyword evidence="1" id="KW-0472">Membrane</keyword>
<dbReference type="EMBL" id="MLJW01005426">
    <property type="protein sequence ID" value="OIQ68244.1"/>
    <property type="molecule type" value="Genomic_DNA"/>
</dbReference>
<protein>
    <submittedName>
        <fullName evidence="2">Uncharacterized protein</fullName>
    </submittedName>
</protein>
<evidence type="ECO:0000313" key="2">
    <source>
        <dbReference type="EMBL" id="OIQ68244.1"/>
    </source>
</evidence>
<keyword evidence="1" id="KW-0812">Transmembrane</keyword>
<accession>A0A1J5PL00</accession>
<reference evidence="2" key="1">
    <citation type="submission" date="2016-10" db="EMBL/GenBank/DDBJ databases">
        <title>Sequence of Gallionella enrichment culture.</title>
        <authorList>
            <person name="Poehlein A."/>
            <person name="Muehling M."/>
            <person name="Daniel R."/>
        </authorList>
    </citation>
    <scope>NUCLEOTIDE SEQUENCE</scope>
</reference>
<organism evidence="2">
    <name type="scientific">mine drainage metagenome</name>
    <dbReference type="NCBI Taxonomy" id="410659"/>
    <lineage>
        <taxon>unclassified sequences</taxon>
        <taxon>metagenomes</taxon>
        <taxon>ecological metagenomes</taxon>
    </lineage>
</organism>
<keyword evidence="1" id="KW-1133">Transmembrane helix</keyword>
<evidence type="ECO:0000256" key="1">
    <source>
        <dbReference type="SAM" id="Phobius"/>
    </source>
</evidence>
<proteinExistence type="predicted"/>